<dbReference type="Pfam" id="PF00903">
    <property type="entry name" value="Glyoxalase"/>
    <property type="match status" value="1"/>
</dbReference>
<dbReference type="PANTHER" id="PTHR36113">
    <property type="entry name" value="LYASE, PUTATIVE-RELATED-RELATED"/>
    <property type="match status" value="1"/>
</dbReference>
<keyword evidence="3" id="KW-1185">Reference proteome</keyword>
<dbReference type="InterPro" id="IPR004360">
    <property type="entry name" value="Glyas_Fos-R_dOase_dom"/>
</dbReference>
<evidence type="ECO:0000259" key="1">
    <source>
        <dbReference type="PROSITE" id="PS51819"/>
    </source>
</evidence>
<dbReference type="SUPFAM" id="SSF54593">
    <property type="entry name" value="Glyoxalase/Bleomycin resistance protein/Dihydroxybiphenyl dioxygenase"/>
    <property type="match status" value="1"/>
</dbReference>
<gene>
    <name evidence="2" type="ORF">NSE01_00670</name>
</gene>
<dbReference type="PANTHER" id="PTHR36113:SF1">
    <property type="entry name" value="GLYOXALASE_BLEOMYCIN RESISTANCE PROTEIN_DIOXYGENASE"/>
    <property type="match status" value="1"/>
</dbReference>
<dbReference type="InterPro" id="IPR037523">
    <property type="entry name" value="VOC_core"/>
</dbReference>
<name>A0A512AEV8_9SPHN</name>
<feature type="domain" description="VOC" evidence="1">
    <location>
        <begin position="2"/>
        <end position="127"/>
    </location>
</feature>
<dbReference type="InterPro" id="IPR029068">
    <property type="entry name" value="Glyas_Bleomycin-R_OHBP_Dase"/>
</dbReference>
<sequence>MRIAHVAVWVSDVDESAAFWTEFFGAIVGPVYESKRRPGFRSRFAVLPQEGGQIELMSGPWVSPGTDEDRMGWAHIALSLGSEAAVDMAAVRLGAAGFLLEGPRRTGDGYYEAVARAPDGALIEITS</sequence>
<accession>A0A512AEV8</accession>
<evidence type="ECO:0000313" key="3">
    <source>
        <dbReference type="Proteomes" id="UP000321464"/>
    </source>
</evidence>
<proteinExistence type="predicted"/>
<dbReference type="RefSeq" id="WP_147157628.1">
    <property type="nucleotide sequence ID" value="NZ_BJYR01000001.1"/>
</dbReference>
<comment type="caution">
    <text evidence="2">The sequence shown here is derived from an EMBL/GenBank/DDBJ whole genome shotgun (WGS) entry which is preliminary data.</text>
</comment>
<reference evidence="2 3" key="1">
    <citation type="submission" date="2019-07" db="EMBL/GenBank/DDBJ databases">
        <title>Whole genome shotgun sequence of Novosphingobium sediminis NBRC 106119.</title>
        <authorList>
            <person name="Hosoyama A."/>
            <person name="Uohara A."/>
            <person name="Ohji S."/>
            <person name="Ichikawa N."/>
        </authorList>
    </citation>
    <scope>NUCLEOTIDE SEQUENCE [LARGE SCALE GENOMIC DNA]</scope>
    <source>
        <strain evidence="2 3">NBRC 106119</strain>
    </source>
</reference>
<dbReference type="OrthoDB" id="9800438at2"/>
<dbReference type="EMBL" id="BJYR01000001">
    <property type="protein sequence ID" value="GEN98234.1"/>
    <property type="molecule type" value="Genomic_DNA"/>
</dbReference>
<organism evidence="2 3">
    <name type="scientific">Novosphingobium sediminis</name>
    <dbReference type="NCBI Taxonomy" id="707214"/>
    <lineage>
        <taxon>Bacteria</taxon>
        <taxon>Pseudomonadati</taxon>
        <taxon>Pseudomonadota</taxon>
        <taxon>Alphaproteobacteria</taxon>
        <taxon>Sphingomonadales</taxon>
        <taxon>Sphingomonadaceae</taxon>
        <taxon>Novosphingobium</taxon>
    </lineage>
</organism>
<evidence type="ECO:0000313" key="2">
    <source>
        <dbReference type="EMBL" id="GEN98234.1"/>
    </source>
</evidence>
<dbReference type="AlphaFoldDB" id="A0A512AEV8"/>
<dbReference type="Gene3D" id="3.10.180.10">
    <property type="entry name" value="2,3-Dihydroxybiphenyl 1,2-Dioxygenase, domain 1"/>
    <property type="match status" value="1"/>
</dbReference>
<dbReference type="PROSITE" id="PS51819">
    <property type="entry name" value="VOC"/>
    <property type="match status" value="1"/>
</dbReference>
<protein>
    <submittedName>
        <fullName evidence="2">Bleomycin resistance protein</fullName>
    </submittedName>
</protein>
<dbReference type="InterPro" id="IPR051332">
    <property type="entry name" value="Fosfomycin_Res_Enzymes"/>
</dbReference>
<dbReference type="Proteomes" id="UP000321464">
    <property type="component" value="Unassembled WGS sequence"/>
</dbReference>